<dbReference type="EMBL" id="JBHMCG010000098">
    <property type="protein sequence ID" value="MFB9575321.1"/>
    <property type="molecule type" value="Genomic_DNA"/>
</dbReference>
<gene>
    <name evidence="2" type="ORF">ACFFTL_24280</name>
</gene>
<feature type="transmembrane region" description="Helical" evidence="1">
    <location>
        <begin position="56"/>
        <end position="76"/>
    </location>
</feature>
<protein>
    <recommendedName>
        <fullName evidence="4">Cation-transporting P-type ATPase C-terminal domain-containing protein</fullName>
    </recommendedName>
</protein>
<reference evidence="2 3" key="1">
    <citation type="submission" date="2024-09" db="EMBL/GenBank/DDBJ databases">
        <authorList>
            <person name="Sun Q."/>
            <person name="Mori K."/>
        </authorList>
    </citation>
    <scope>NUCLEOTIDE SEQUENCE [LARGE SCALE GENOMIC DNA]</scope>
    <source>
        <strain evidence="2 3">JCM 3331</strain>
    </source>
</reference>
<proteinExistence type="predicted"/>
<dbReference type="Proteomes" id="UP001589710">
    <property type="component" value="Unassembled WGS sequence"/>
</dbReference>
<keyword evidence="1" id="KW-0472">Membrane</keyword>
<keyword evidence="3" id="KW-1185">Reference proteome</keyword>
<sequence>MSFNRGVSGRAVLVIVARAYTWWRICLVTAMGVAFQMVLAVPWLQDFFALKLVGVTMPWVAVDIAVVAAATLELVWRWVDRRFPA</sequence>
<feature type="transmembrane region" description="Helical" evidence="1">
    <location>
        <begin position="21"/>
        <end position="44"/>
    </location>
</feature>
<evidence type="ECO:0008006" key="4">
    <source>
        <dbReference type="Google" id="ProtNLM"/>
    </source>
</evidence>
<evidence type="ECO:0000313" key="3">
    <source>
        <dbReference type="Proteomes" id="UP001589710"/>
    </source>
</evidence>
<organism evidence="2 3">
    <name type="scientific">Streptomyces yanii</name>
    <dbReference type="NCBI Taxonomy" id="78510"/>
    <lineage>
        <taxon>Bacteria</taxon>
        <taxon>Bacillati</taxon>
        <taxon>Actinomycetota</taxon>
        <taxon>Actinomycetes</taxon>
        <taxon>Kitasatosporales</taxon>
        <taxon>Streptomycetaceae</taxon>
        <taxon>Streptomyces</taxon>
    </lineage>
</organism>
<dbReference type="RefSeq" id="WP_345517642.1">
    <property type="nucleotide sequence ID" value="NZ_BAAAXD010000045.1"/>
</dbReference>
<keyword evidence="1" id="KW-1133">Transmembrane helix</keyword>
<name>A0ABV5RBT8_9ACTN</name>
<comment type="caution">
    <text evidence="2">The sequence shown here is derived from an EMBL/GenBank/DDBJ whole genome shotgun (WGS) entry which is preliminary data.</text>
</comment>
<accession>A0ABV5RBT8</accession>
<keyword evidence="1" id="KW-0812">Transmembrane</keyword>
<evidence type="ECO:0000256" key="1">
    <source>
        <dbReference type="SAM" id="Phobius"/>
    </source>
</evidence>
<evidence type="ECO:0000313" key="2">
    <source>
        <dbReference type="EMBL" id="MFB9575321.1"/>
    </source>
</evidence>